<organism evidence="1 2">
    <name type="scientific">Aidingimonas halophila</name>
    <dbReference type="NCBI Taxonomy" id="574349"/>
    <lineage>
        <taxon>Bacteria</taxon>
        <taxon>Pseudomonadati</taxon>
        <taxon>Pseudomonadota</taxon>
        <taxon>Gammaproteobacteria</taxon>
        <taxon>Oceanospirillales</taxon>
        <taxon>Halomonadaceae</taxon>
        <taxon>Aidingimonas</taxon>
    </lineage>
</organism>
<gene>
    <name evidence="1" type="ORF">SAMN05443545_107311</name>
</gene>
<dbReference type="AlphaFoldDB" id="A0A1H3F2T1"/>
<proteinExistence type="predicted"/>
<sequence>MVLSWGWRWAGIIQGACAGHEVQVRFDSASGDMSEMTFDKMVQQMTPSIYDSLKQAVQLRKWPDGRELSRDQVELCLEAVIKYEIEHQVPESQRVGYLDRSGCGSEDRHGMKEDGVTWVN</sequence>
<dbReference type="Pfam" id="PF07023">
    <property type="entry name" value="DUF1315"/>
    <property type="match status" value="1"/>
</dbReference>
<evidence type="ECO:0000313" key="2">
    <source>
        <dbReference type="Proteomes" id="UP000198500"/>
    </source>
</evidence>
<protein>
    <recommendedName>
        <fullName evidence="3">DUF1315 domain-containing protein</fullName>
    </recommendedName>
</protein>
<evidence type="ECO:0000313" key="1">
    <source>
        <dbReference type="EMBL" id="SDX84519.1"/>
    </source>
</evidence>
<keyword evidence="2" id="KW-1185">Reference proteome</keyword>
<name>A0A1H3F2T1_9GAMM</name>
<reference evidence="1 2" key="1">
    <citation type="submission" date="2016-10" db="EMBL/GenBank/DDBJ databases">
        <authorList>
            <person name="de Groot N.N."/>
        </authorList>
    </citation>
    <scope>NUCLEOTIDE SEQUENCE [LARGE SCALE GENOMIC DNA]</scope>
    <source>
        <strain evidence="1 2">DSM 19219</strain>
    </source>
</reference>
<evidence type="ECO:0008006" key="3">
    <source>
        <dbReference type="Google" id="ProtNLM"/>
    </source>
</evidence>
<accession>A0A1H3F2T1</accession>
<dbReference type="InterPro" id="IPR009749">
    <property type="entry name" value="DUF1315"/>
</dbReference>
<dbReference type="EMBL" id="FNNI01000007">
    <property type="protein sequence ID" value="SDX84519.1"/>
    <property type="molecule type" value="Genomic_DNA"/>
</dbReference>
<dbReference type="STRING" id="574349.SAMN05443545_107311"/>
<dbReference type="Proteomes" id="UP000198500">
    <property type="component" value="Unassembled WGS sequence"/>
</dbReference>